<dbReference type="SUPFAM" id="SSF57667">
    <property type="entry name" value="beta-beta-alpha zinc fingers"/>
    <property type="match status" value="2"/>
</dbReference>
<feature type="domain" description="C2H2-type" evidence="6">
    <location>
        <begin position="598"/>
        <end position="625"/>
    </location>
</feature>
<organism evidence="7 8">
    <name type="scientific">Clunio marinus</name>
    <dbReference type="NCBI Taxonomy" id="568069"/>
    <lineage>
        <taxon>Eukaryota</taxon>
        <taxon>Metazoa</taxon>
        <taxon>Ecdysozoa</taxon>
        <taxon>Arthropoda</taxon>
        <taxon>Hexapoda</taxon>
        <taxon>Insecta</taxon>
        <taxon>Pterygota</taxon>
        <taxon>Neoptera</taxon>
        <taxon>Endopterygota</taxon>
        <taxon>Diptera</taxon>
        <taxon>Nematocera</taxon>
        <taxon>Chironomoidea</taxon>
        <taxon>Chironomidae</taxon>
        <taxon>Clunio</taxon>
    </lineage>
</organism>
<dbReference type="AlphaFoldDB" id="A0A1J1IL70"/>
<keyword evidence="3" id="KW-0862">Zinc</keyword>
<dbReference type="FunFam" id="3.30.160.60:FF:000515">
    <property type="entry name" value="early growth response protein 4"/>
    <property type="match status" value="1"/>
</dbReference>
<dbReference type="SMART" id="SM00355">
    <property type="entry name" value="ZnF_C2H2"/>
    <property type="match status" value="3"/>
</dbReference>
<evidence type="ECO:0000313" key="8">
    <source>
        <dbReference type="Proteomes" id="UP000183832"/>
    </source>
</evidence>
<evidence type="ECO:0000256" key="1">
    <source>
        <dbReference type="ARBA" id="ARBA00022723"/>
    </source>
</evidence>
<feature type="non-terminal residue" evidence="7">
    <location>
        <position position="1"/>
    </location>
</feature>
<feature type="compositionally biased region" description="Low complexity" evidence="5">
    <location>
        <begin position="461"/>
        <end position="482"/>
    </location>
</feature>
<feature type="compositionally biased region" description="Low complexity" evidence="5">
    <location>
        <begin position="117"/>
        <end position="133"/>
    </location>
</feature>
<feature type="compositionally biased region" description="Basic residues" evidence="5">
    <location>
        <begin position="643"/>
        <end position="655"/>
    </location>
</feature>
<feature type="compositionally biased region" description="Low complexity" evidence="5">
    <location>
        <begin position="659"/>
        <end position="669"/>
    </location>
</feature>
<dbReference type="EMBL" id="CVRI01000049">
    <property type="protein sequence ID" value="CRK99209.1"/>
    <property type="molecule type" value="Genomic_DNA"/>
</dbReference>
<dbReference type="PROSITE" id="PS00028">
    <property type="entry name" value="ZINC_FINGER_C2H2_1"/>
    <property type="match status" value="3"/>
</dbReference>
<feature type="domain" description="C2H2-type" evidence="6">
    <location>
        <begin position="626"/>
        <end position="653"/>
    </location>
</feature>
<dbReference type="GO" id="GO:0000978">
    <property type="term" value="F:RNA polymerase II cis-regulatory region sequence-specific DNA binding"/>
    <property type="evidence" value="ECO:0007669"/>
    <property type="project" value="TreeGrafter"/>
</dbReference>
<feature type="region of interest" description="Disordered" evidence="5">
    <location>
        <begin position="64"/>
        <end position="167"/>
    </location>
</feature>
<evidence type="ECO:0000259" key="6">
    <source>
        <dbReference type="PROSITE" id="PS50157"/>
    </source>
</evidence>
<keyword evidence="2 4" id="KW-0863">Zinc-finger</keyword>
<sequence>SHHAYLLTESAAAAHFNVLSFDTCSLFKTAATTASSYNMNNNNHATVNNNHQAHQQTQLLNNNQQQQLSQQQQMQQPSIQQQSHQQQQQQVTTIVTTNSGNTSSHSTISMTQSKSDSISLLPSTTKTTTATSSGHHCHPTLNIQDTQQHTTDRSVQHQQTGDLNTPVTTSADIPSFFGPSTVVEPPIITGSIESEDLSLEPQNISSPGSLCSPSKQERITPPAIVVEEETSNASNSQSHSYQPAQHLNHHLQTSHINHPHDHLHNNHNNSHLHENRQHSSNHDNLHNTNTHSNDHYHDGKISYRGVFATAGTGSSPNGGNTGTHFSSHLTIIPSQMSPPSASSLNWALPSPEKTLFQQPMFSLFSSSQSTSQAHFQPQNPGGHHSHHHYDERLPHHQVELLGLNMDSSILLKQSNNYGACVVPTSLSSLEIQQQELHQYSRNDSVSAPKYQWLDSPVEYGSPQQSQQQFGQEQSASSASSSSVLIPKQEPYSTPSSCQPSDSSHLQNQTSNQGSYAVQLAEYNQATSKGHEILSQVYQQSPMPLKLVPVKPRKYPNRPSKTPVHERPYACPVENCDRRFSRSDELTRHIRIHTGQKPFQCRICMRSFSRSDHLTTHIRTHTGEKPFSCDTCGRKFARSDEKKRHAKVHLKQRIKKEKLNQSSSSSSNNNNHHHQTITHHHMQEISGVPLLSSSINTTSSL</sequence>
<evidence type="ECO:0000313" key="7">
    <source>
        <dbReference type="EMBL" id="CRK99209.1"/>
    </source>
</evidence>
<name>A0A1J1IL70_9DIPT</name>
<dbReference type="Proteomes" id="UP000183832">
    <property type="component" value="Unassembled WGS sequence"/>
</dbReference>
<dbReference type="PANTHER" id="PTHR23235:SF60">
    <property type="entry name" value="STRIPE, ISOFORM D"/>
    <property type="match status" value="1"/>
</dbReference>
<dbReference type="GO" id="GO:0000981">
    <property type="term" value="F:DNA-binding transcription factor activity, RNA polymerase II-specific"/>
    <property type="evidence" value="ECO:0007669"/>
    <property type="project" value="TreeGrafter"/>
</dbReference>
<feature type="region of interest" description="Disordered" evidence="5">
    <location>
        <begin position="639"/>
        <end position="680"/>
    </location>
</feature>
<dbReference type="Gene3D" id="3.30.160.60">
    <property type="entry name" value="Classic Zinc Finger"/>
    <property type="match status" value="3"/>
</dbReference>
<dbReference type="GO" id="GO:0008270">
    <property type="term" value="F:zinc ion binding"/>
    <property type="evidence" value="ECO:0007669"/>
    <property type="project" value="UniProtKB-KW"/>
</dbReference>
<evidence type="ECO:0000256" key="2">
    <source>
        <dbReference type="ARBA" id="ARBA00022771"/>
    </source>
</evidence>
<gene>
    <name evidence="7" type="ORF">CLUMA_CG012488</name>
</gene>
<dbReference type="OrthoDB" id="8197458at2759"/>
<feature type="region of interest" description="Disordered" evidence="5">
    <location>
        <begin position="455"/>
        <end position="512"/>
    </location>
</feature>
<dbReference type="STRING" id="568069.A0A1J1IL70"/>
<keyword evidence="1" id="KW-0479">Metal-binding</keyword>
<evidence type="ECO:0000256" key="4">
    <source>
        <dbReference type="PROSITE-ProRule" id="PRU00042"/>
    </source>
</evidence>
<dbReference type="InterPro" id="IPR013087">
    <property type="entry name" value="Znf_C2H2_type"/>
</dbReference>
<protein>
    <submittedName>
        <fullName evidence="7">CLUMA_CG012488, isoform A</fullName>
    </submittedName>
</protein>
<feature type="compositionally biased region" description="Low complexity" evidence="5">
    <location>
        <begin position="492"/>
        <end position="503"/>
    </location>
</feature>
<feature type="domain" description="C2H2-type" evidence="6">
    <location>
        <begin position="568"/>
        <end position="597"/>
    </location>
</feature>
<feature type="region of interest" description="Disordered" evidence="5">
    <location>
        <begin position="367"/>
        <end position="389"/>
    </location>
</feature>
<evidence type="ECO:0000256" key="3">
    <source>
        <dbReference type="ARBA" id="ARBA00022833"/>
    </source>
</evidence>
<dbReference type="InterPro" id="IPR036236">
    <property type="entry name" value="Znf_C2H2_sf"/>
</dbReference>
<reference evidence="7 8" key="1">
    <citation type="submission" date="2015-04" db="EMBL/GenBank/DDBJ databases">
        <authorList>
            <person name="Syromyatnikov M.Y."/>
            <person name="Popov V.N."/>
        </authorList>
    </citation>
    <scope>NUCLEOTIDE SEQUENCE [LARGE SCALE GENOMIC DNA]</scope>
</reference>
<feature type="compositionally biased region" description="Basic and acidic residues" evidence="5">
    <location>
        <begin position="271"/>
        <end position="285"/>
    </location>
</feature>
<feature type="compositionally biased region" description="Low complexity" evidence="5">
    <location>
        <begin position="64"/>
        <end position="109"/>
    </location>
</feature>
<feature type="compositionally biased region" description="Basic residues" evidence="5">
    <location>
        <begin position="670"/>
        <end position="679"/>
    </location>
</feature>
<keyword evidence="8" id="KW-1185">Reference proteome</keyword>
<feature type="compositionally biased region" description="Low complexity" evidence="5">
    <location>
        <begin position="367"/>
        <end position="376"/>
    </location>
</feature>
<evidence type="ECO:0000256" key="5">
    <source>
        <dbReference type="SAM" id="MobiDB-lite"/>
    </source>
</evidence>
<dbReference type="Pfam" id="PF00096">
    <property type="entry name" value="zf-C2H2"/>
    <property type="match status" value="2"/>
</dbReference>
<feature type="compositionally biased region" description="Polar residues" evidence="5">
    <location>
        <begin position="156"/>
        <end position="167"/>
    </location>
</feature>
<proteinExistence type="predicted"/>
<accession>A0A1J1IL70</accession>
<feature type="region of interest" description="Disordered" evidence="5">
    <location>
        <begin position="255"/>
        <end position="299"/>
    </location>
</feature>
<dbReference type="PANTHER" id="PTHR23235">
    <property type="entry name" value="KRUEPPEL-LIKE TRANSCRIPTION FACTOR"/>
    <property type="match status" value="1"/>
</dbReference>
<dbReference type="PROSITE" id="PS50157">
    <property type="entry name" value="ZINC_FINGER_C2H2_2"/>
    <property type="match status" value="3"/>
</dbReference>